<comment type="caution">
    <text evidence="4">The sequence shown here is derived from an EMBL/GenBank/DDBJ whole genome shotgun (WGS) entry which is preliminary data.</text>
</comment>
<dbReference type="OrthoDB" id="9547406at2759"/>
<dbReference type="InterPro" id="IPR003347">
    <property type="entry name" value="JmjC_dom"/>
</dbReference>
<dbReference type="GO" id="GO:0051864">
    <property type="term" value="F:histone H3K36 demethylase activity"/>
    <property type="evidence" value="ECO:0007669"/>
    <property type="project" value="TreeGrafter"/>
</dbReference>
<evidence type="ECO:0000313" key="5">
    <source>
        <dbReference type="Proteomes" id="UP000242875"/>
    </source>
</evidence>
<evidence type="ECO:0000256" key="1">
    <source>
        <dbReference type="SAM" id="MobiDB-lite"/>
    </source>
</evidence>
<dbReference type="SUPFAM" id="SSF51197">
    <property type="entry name" value="Clavaminate synthase-like"/>
    <property type="match status" value="1"/>
</dbReference>
<dbReference type="InterPro" id="IPR003349">
    <property type="entry name" value="JmjN"/>
</dbReference>
<dbReference type="PANTHER" id="PTHR10694">
    <property type="entry name" value="LYSINE-SPECIFIC DEMETHYLASE"/>
    <property type="match status" value="1"/>
</dbReference>
<gene>
    <name evidence="4" type="ORF">BZG36_03686</name>
</gene>
<protein>
    <recommendedName>
        <fullName evidence="6">JmjC domain-containing protein</fullName>
    </recommendedName>
</protein>
<dbReference type="EMBL" id="MVBO01000077">
    <property type="protein sequence ID" value="OZJ03610.1"/>
    <property type="molecule type" value="Genomic_DNA"/>
</dbReference>
<evidence type="ECO:0000259" key="3">
    <source>
        <dbReference type="PROSITE" id="PS51184"/>
    </source>
</evidence>
<dbReference type="GO" id="GO:0032454">
    <property type="term" value="F:histone H3K9 demethylase activity"/>
    <property type="evidence" value="ECO:0007669"/>
    <property type="project" value="TreeGrafter"/>
</dbReference>
<sequence>MSDDGAPQLNVEPAYYYDQENGGGIPVFCPTMDQFKDFIGFVEAINEYGMASGIVKIIPPAEWRATLPDLSDKLGSVKVKKPIVQHILGCQGIYTQTNVEKRRFYSLQQWHDICEHSDHRPPGKKEPKAQSPPAKRRKKNVKADLIGTETPSLDTKASPKMEHSDPEISTKRDQTSSVGLKVISANGPVSILNPVSPTGSLPNANASQSAHTPFSPTYGSLPTPPREEVLHATNSSQPDIKSEAENSTSEEAATAEISEEPDSKMANEADTDDVAPINFNYHCEDDEKYTVEYCKDVERYYWRNLTFNQPMYGADMCGTLFGDDKRSWNVNQLDNLLNNMGVKLPGVNTPYLYFGMWKATFAWHVEDMDLYSINYLHFGAPKQ</sequence>
<organism evidence="4 5">
    <name type="scientific">Bifiguratus adelaidae</name>
    <dbReference type="NCBI Taxonomy" id="1938954"/>
    <lineage>
        <taxon>Eukaryota</taxon>
        <taxon>Fungi</taxon>
        <taxon>Fungi incertae sedis</taxon>
        <taxon>Mucoromycota</taxon>
        <taxon>Mucoromycotina</taxon>
        <taxon>Endogonomycetes</taxon>
        <taxon>Endogonales</taxon>
        <taxon>Endogonales incertae sedis</taxon>
        <taxon>Bifiguratus</taxon>
    </lineage>
</organism>
<keyword evidence="5" id="KW-1185">Reference proteome</keyword>
<feature type="compositionally biased region" description="Basic and acidic residues" evidence="1">
    <location>
        <begin position="115"/>
        <end position="128"/>
    </location>
</feature>
<proteinExistence type="predicted"/>
<dbReference type="SMART" id="SM00545">
    <property type="entry name" value="JmjN"/>
    <property type="match status" value="1"/>
</dbReference>
<dbReference type="PANTHER" id="PTHR10694:SF7">
    <property type="entry name" value="[HISTONE H3]-TRIMETHYL-L-LYSINE(9) DEMETHYLASE"/>
    <property type="match status" value="1"/>
</dbReference>
<dbReference type="Gene3D" id="2.60.120.650">
    <property type="entry name" value="Cupin"/>
    <property type="match status" value="2"/>
</dbReference>
<dbReference type="PROSITE" id="PS51184">
    <property type="entry name" value="JMJC"/>
    <property type="match status" value="1"/>
</dbReference>
<accession>A0A261XZ16</accession>
<dbReference type="Pfam" id="PF02375">
    <property type="entry name" value="JmjN"/>
    <property type="match status" value="1"/>
</dbReference>
<feature type="region of interest" description="Disordered" evidence="1">
    <location>
        <begin position="194"/>
        <end position="270"/>
    </location>
</feature>
<dbReference type="GO" id="GO:0000785">
    <property type="term" value="C:chromatin"/>
    <property type="evidence" value="ECO:0007669"/>
    <property type="project" value="TreeGrafter"/>
</dbReference>
<name>A0A261XZ16_9FUNG</name>
<feature type="compositionally biased region" description="Low complexity" evidence="1">
    <location>
        <begin position="245"/>
        <end position="256"/>
    </location>
</feature>
<reference evidence="4 5" key="1">
    <citation type="journal article" date="2017" name="Mycologia">
        <title>Bifiguratus adelaidae, gen. et sp. nov., a new member of Mucoromycotina in endophytic and soil-dwelling habitats.</title>
        <authorList>
            <person name="Torres-Cruz T.J."/>
            <person name="Billingsley Tobias T.L."/>
            <person name="Almatruk M."/>
            <person name="Hesse C."/>
            <person name="Kuske C.R."/>
            <person name="Desiro A."/>
            <person name="Benucci G.M."/>
            <person name="Bonito G."/>
            <person name="Stajich J.E."/>
            <person name="Dunlap C."/>
            <person name="Arnold A.E."/>
            <person name="Porras-Alfaro A."/>
        </authorList>
    </citation>
    <scope>NUCLEOTIDE SEQUENCE [LARGE SCALE GENOMIC DNA]</scope>
    <source>
        <strain evidence="4 5">AZ0501</strain>
    </source>
</reference>
<feature type="region of interest" description="Disordered" evidence="1">
    <location>
        <begin position="115"/>
        <end position="177"/>
    </location>
</feature>
<evidence type="ECO:0008006" key="6">
    <source>
        <dbReference type="Google" id="ProtNLM"/>
    </source>
</evidence>
<dbReference type="GO" id="GO:0005634">
    <property type="term" value="C:nucleus"/>
    <property type="evidence" value="ECO:0007669"/>
    <property type="project" value="TreeGrafter"/>
</dbReference>
<dbReference type="Pfam" id="PF02373">
    <property type="entry name" value="JmjC"/>
    <property type="match status" value="1"/>
</dbReference>
<feature type="domain" description="JmjC" evidence="3">
    <location>
        <begin position="322"/>
        <end position="383"/>
    </location>
</feature>
<feature type="compositionally biased region" description="Basic and acidic residues" evidence="1">
    <location>
        <begin position="157"/>
        <end position="174"/>
    </location>
</feature>
<dbReference type="GO" id="GO:0010468">
    <property type="term" value="P:regulation of gene expression"/>
    <property type="evidence" value="ECO:0007669"/>
    <property type="project" value="TreeGrafter"/>
</dbReference>
<feature type="compositionally biased region" description="Polar residues" evidence="1">
    <location>
        <begin position="194"/>
        <end position="220"/>
    </location>
</feature>
<dbReference type="AlphaFoldDB" id="A0A261XZ16"/>
<evidence type="ECO:0000259" key="2">
    <source>
        <dbReference type="PROSITE" id="PS51183"/>
    </source>
</evidence>
<evidence type="ECO:0000313" key="4">
    <source>
        <dbReference type="EMBL" id="OZJ03610.1"/>
    </source>
</evidence>
<feature type="non-terminal residue" evidence="4">
    <location>
        <position position="383"/>
    </location>
</feature>
<dbReference type="PROSITE" id="PS51183">
    <property type="entry name" value="JMJN"/>
    <property type="match status" value="1"/>
</dbReference>
<feature type="domain" description="JmjN" evidence="2">
    <location>
        <begin position="25"/>
        <end position="66"/>
    </location>
</feature>
<dbReference type="Proteomes" id="UP000242875">
    <property type="component" value="Unassembled WGS sequence"/>
</dbReference>